<protein>
    <submittedName>
        <fullName evidence="2">Uncharacterized protein</fullName>
    </submittedName>
</protein>
<name>W0RDT4_9BACT</name>
<dbReference type="HOGENOM" id="CLU_1882774_0_0_0"/>
<evidence type="ECO:0000313" key="3">
    <source>
        <dbReference type="Proteomes" id="UP000019151"/>
    </source>
</evidence>
<dbReference type="InParanoid" id="W0RDT4"/>
<dbReference type="STRING" id="861299.J421_1429"/>
<reference evidence="2 3" key="1">
    <citation type="journal article" date="2014" name="Genome Announc.">
        <title>Genome Sequence and Methylome of Soil Bacterium Gemmatirosa kalamazoonensis KBS708T, a Member of the Rarely Cultivated Gemmatimonadetes Phylum.</title>
        <authorList>
            <person name="Debruyn J.M."/>
            <person name="Radosevich M."/>
            <person name="Wommack K.E."/>
            <person name="Polson S.W."/>
            <person name="Hauser L.J."/>
            <person name="Fawaz M.N."/>
            <person name="Korlach J."/>
            <person name="Tsai Y.C."/>
        </authorList>
    </citation>
    <scope>NUCLEOTIDE SEQUENCE [LARGE SCALE GENOMIC DNA]</scope>
    <source>
        <strain evidence="2 3">KBS708</strain>
    </source>
</reference>
<feature type="chain" id="PRO_5004793961" evidence="1">
    <location>
        <begin position="21"/>
        <end position="135"/>
    </location>
</feature>
<feature type="signal peptide" evidence="1">
    <location>
        <begin position="1"/>
        <end position="20"/>
    </location>
</feature>
<dbReference type="AlphaFoldDB" id="W0RDT4"/>
<evidence type="ECO:0000313" key="2">
    <source>
        <dbReference type="EMBL" id="AHG88966.1"/>
    </source>
</evidence>
<sequence>MLPFLMIPLALALGMATHHPATPAERATTDSAAVANRDAPVTIQFDNQAWDMATVYAVPQNGVAVRLGQVNAGSTARLVVPRNVVSSSGLINIVAVPFARRFSTGSGPVAVMPGDALKATLSPTENGVWVVPAAR</sequence>
<keyword evidence="1" id="KW-0732">Signal</keyword>
<dbReference type="EMBL" id="CP007128">
    <property type="protein sequence ID" value="AHG88966.1"/>
    <property type="molecule type" value="Genomic_DNA"/>
</dbReference>
<evidence type="ECO:0000256" key="1">
    <source>
        <dbReference type="SAM" id="SignalP"/>
    </source>
</evidence>
<dbReference type="KEGG" id="gba:J421_1429"/>
<gene>
    <name evidence="2" type="ORF">J421_1429</name>
</gene>
<organism evidence="2 3">
    <name type="scientific">Gemmatirosa kalamazoonensis</name>
    <dbReference type="NCBI Taxonomy" id="861299"/>
    <lineage>
        <taxon>Bacteria</taxon>
        <taxon>Pseudomonadati</taxon>
        <taxon>Gemmatimonadota</taxon>
        <taxon>Gemmatimonadia</taxon>
        <taxon>Gemmatimonadales</taxon>
        <taxon>Gemmatimonadaceae</taxon>
        <taxon>Gemmatirosa</taxon>
    </lineage>
</organism>
<proteinExistence type="predicted"/>
<accession>W0RDT4</accession>
<keyword evidence="3" id="KW-1185">Reference proteome</keyword>
<dbReference type="Proteomes" id="UP000019151">
    <property type="component" value="Chromosome"/>
</dbReference>
<dbReference type="RefSeq" id="WP_025410486.1">
    <property type="nucleotide sequence ID" value="NZ_CP007128.1"/>
</dbReference>